<evidence type="ECO:0000313" key="4">
    <source>
        <dbReference type="Proteomes" id="UP000185639"/>
    </source>
</evidence>
<evidence type="ECO:0000259" key="1">
    <source>
        <dbReference type="Pfam" id="PF00534"/>
    </source>
</evidence>
<dbReference type="PANTHER" id="PTHR45947:SF3">
    <property type="entry name" value="SULFOQUINOVOSYL TRANSFERASE SQD2"/>
    <property type="match status" value="1"/>
</dbReference>
<dbReference type="Proteomes" id="UP000185639">
    <property type="component" value="Unassembled WGS sequence"/>
</dbReference>
<dbReference type="InterPro" id="IPR050194">
    <property type="entry name" value="Glycosyltransferase_grp1"/>
</dbReference>
<evidence type="ECO:0000259" key="2">
    <source>
        <dbReference type="Pfam" id="PF13579"/>
    </source>
</evidence>
<dbReference type="STRING" id="484498.SAMN05421686_104104"/>
<dbReference type="Gene3D" id="3.40.50.2000">
    <property type="entry name" value="Glycogen Phosphorylase B"/>
    <property type="match status" value="2"/>
</dbReference>
<gene>
    <name evidence="3" type="ORF">SAMN05421686_104104</name>
</gene>
<proteinExistence type="predicted"/>
<dbReference type="InterPro" id="IPR028098">
    <property type="entry name" value="Glyco_trans_4-like_N"/>
</dbReference>
<feature type="domain" description="Glycosyl transferase family 1" evidence="1">
    <location>
        <begin position="220"/>
        <end position="371"/>
    </location>
</feature>
<dbReference type="SUPFAM" id="SSF53756">
    <property type="entry name" value="UDP-Glycosyltransferase/glycogen phosphorylase"/>
    <property type="match status" value="1"/>
</dbReference>
<dbReference type="GO" id="GO:0016757">
    <property type="term" value="F:glycosyltransferase activity"/>
    <property type="evidence" value="ECO:0007669"/>
    <property type="project" value="InterPro"/>
</dbReference>
<dbReference type="Pfam" id="PF00534">
    <property type="entry name" value="Glycos_transf_1"/>
    <property type="match status" value="1"/>
</dbReference>
<feature type="domain" description="Glycosyltransferase subfamily 4-like N-terminal" evidence="2">
    <location>
        <begin position="15"/>
        <end position="204"/>
    </location>
</feature>
<sequence>MKVSLCTLNYSPELTGIGKYNGEMCPWLSLRGDHVRVLCAPPYYPEWQVHKGYSGGWYSVSEQEGVQVTRCPLYVPKTPTTLKRLLHLASFSISSSLALFKGIFKKPEVVIVVEPTLFVVPSVLLFCKVTGAKSVLHIQDYEVDAMFGLGMGGKLSGLLSRFAFGVECWLMSKFDAVSTISLSMMDKAREKGVSDDQLIFFPNWSDTDFVSPAVDGSALRHSWGVKESEKVVLYSGNIGAKQGLELVIEAAKRYISRTEVKFFVVGAGAYVKQLQALSYDAGLTNITFKPLQAWEDVPAMLSMADVHLVIQRKGAADAVLPSKLTNILSAGGNAVVTAESDTELGRLAEQYPGIYTCVEPEDIDAFCEGLDVELGKTGTNTVARKYAEENLNKDAILSRFRENLLNLVGKEITEN</sequence>
<dbReference type="NCBIfam" id="NF007640">
    <property type="entry name" value="PRK10307.1"/>
    <property type="match status" value="1"/>
</dbReference>
<reference evidence="4" key="1">
    <citation type="submission" date="2017-01" db="EMBL/GenBank/DDBJ databases">
        <authorList>
            <person name="Varghese N."/>
            <person name="Submissions S."/>
        </authorList>
    </citation>
    <scope>NUCLEOTIDE SEQUENCE [LARGE SCALE GENOMIC DNA]</scope>
    <source>
        <strain evidence="4">DSM 24913</strain>
    </source>
</reference>
<protein>
    <submittedName>
        <fullName evidence="3">Colanic acid biosynthesis glycosyl transferase WcaI</fullName>
    </submittedName>
</protein>
<dbReference type="OrthoDB" id="9787293at2"/>
<dbReference type="Pfam" id="PF13579">
    <property type="entry name" value="Glyco_trans_4_4"/>
    <property type="match status" value="1"/>
</dbReference>
<dbReference type="InterPro" id="IPR001296">
    <property type="entry name" value="Glyco_trans_1"/>
</dbReference>
<dbReference type="CDD" id="cd03794">
    <property type="entry name" value="GT4_WbuB-like"/>
    <property type="match status" value="1"/>
</dbReference>
<keyword evidence="4" id="KW-1185">Reference proteome</keyword>
<keyword evidence="3" id="KW-0808">Transferase</keyword>
<dbReference type="AlphaFoldDB" id="A0A1N7LNF0"/>
<name>A0A1N7LNF0_9GAMM</name>
<accession>A0A1N7LNF0</accession>
<dbReference type="PANTHER" id="PTHR45947">
    <property type="entry name" value="SULFOQUINOVOSYL TRANSFERASE SQD2"/>
    <property type="match status" value="1"/>
</dbReference>
<dbReference type="EMBL" id="FTOH01000004">
    <property type="protein sequence ID" value="SIS75261.1"/>
    <property type="molecule type" value="Genomic_DNA"/>
</dbReference>
<evidence type="ECO:0000313" key="3">
    <source>
        <dbReference type="EMBL" id="SIS75261.1"/>
    </source>
</evidence>
<organism evidence="3 4">
    <name type="scientific">Thalassolituus maritimus</name>
    <dbReference type="NCBI Taxonomy" id="484498"/>
    <lineage>
        <taxon>Bacteria</taxon>
        <taxon>Pseudomonadati</taxon>
        <taxon>Pseudomonadota</taxon>
        <taxon>Gammaproteobacteria</taxon>
        <taxon>Oceanospirillales</taxon>
        <taxon>Oceanospirillaceae</taxon>
        <taxon>Thalassolituus</taxon>
    </lineage>
</organism>
<dbReference type="RefSeq" id="WP_076514975.1">
    <property type="nucleotide sequence ID" value="NZ_FTOH01000004.1"/>
</dbReference>